<evidence type="ECO:0000256" key="1">
    <source>
        <dbReference type="SAM" id="MobiDB-lite"/>
    </source>
</evidence>
<feature type="region of interest" description="Disordered" evidence="1">
    <location>
        <begin position="61"/>
        <end position="115"/>
    </location>
</feature>
<evidence type="ECO:0000313" key="2">
    <source>
        <dbReference type="EMBL" id="ORX60112.1"/>
    </source>
</evidence>
<proteinExistence type="predicted"/>
<evidence type="ECO:0000313" key="3">
    <source>
        <dbReference type="Proteomes" id="UP000193719"/>
    </source>
</evidence>
<dbReference type="PANTHER" id="PTHR40050:SF1">
    <property type="entry name" value="INNER SPORE COAT PROTEIN H"/>
    <property type="match status" value="1"/>
</dbReference>
<dbReference type="Pfam" id="PF08757">
    <property type="entry name" value="CotH"/>
    <property type="match status" value="1"/>
</dbReference>
<feature type="compositionally biased region" description="Polar residues" evidence="1">
    <location>
        <begin position="61"/>
        <end position="71"/>
    </location>
</feature>
<feature type="compositionally biased region" description="Acidic residues" evidence="1">
    <location>
        <begin position="81"/>
        <end position="90"/>
    </location>
</feature>
<name>A0A1Y1VNA7_9FUNG</name>
<dbReference type="EMBL" id="MCFH01000002">
    <property type="protein sequence ID" value="ORX60112.1"/>
    <property type="molecule type" value="Genomic_DNA"/>
</dbReference>
<dbReference type="Proteomes" id="UP000193719">
    <property type="component" value="Unassembled WGS sequence"/>
</dbReference>
<evidence type="ECO:0008006" key="4">
    <source>
        <dbReference type="Google" id="ProtNLM"/>
    </source>
</evidence>
<organism evidence="2 3">
    <name type="scientific">Piromyces finnis</name>
    <dbReference type="NCBI Taxonomy" id="1754191"/>
    <lineage>
        <taxon>Eukaryota</taxon>
        <taxon>Fungi</taxon>
        <taxon>Fungi incertae sedis</taxon>
        <taxon>Chytridiomycota</taxon>
        <taxon>Chytridiomycota incertae sedis</taxon>
        <taxon>Neocallimastigomycetes</taxon>
        <taxon>Neocallimastigales</taxon>
        <taxon>Neocallimastigaceae</taxon>
        <taxon>Piromyces</taxon>
    </lineage>
</organism>
<keyword evidence="3" id="KW-1185">Reference proteome</keyword>
<reference evidence="2 3" key="2">
    <citation type="submission" date="2016-08" db="EMBL/GenBank/DDBJ databases">
        <title>Pervasive Adenine N6-methylation of Active Genes in Fungi.</title>
        <authorList>
            <consortium name="DOE Joint Genome Institute"/>
            <person name="Mondo S.J."/>
            <person name="Dannebaum R.O."/>
            <person name="Kuo R.C."/>
            <person name="Labutti K."/>
            <person name="Haridas S."/>
            <person name="Kuo A."/>
            <person name="Salamov A."/>
            <person name="Ahrendt S.R."/>
            <person name="Lipzen A."/>
            <person name="Sullivan W."/>
            <person name="Andreopoulos W.B."/>
            <person name="Clum A."/>
            <person name="Lindquist E."/>
            <person name="Daum C."/>
            <person name="Ramamoorthy G.K."/>
            <person name="Gryganskyi A."/>
            <person name="Culley D."/>
            <person name="Magnuson J.K."/>
            <person name="James T.Y."/>
            <person name="O'Malley M.A."/>
            <person name="Stajich J.E."/>
            <person name="Spatafora J.W."/>
            <person name="Visel A."/>
            <person name="Grigoriev I.V."/>
        </authorList>
    </citation>
    <scope>NUCLEOTIDE SEQUENCE [LARGE SCALE GENOMIC DNA]</scope>
    <source>
        <strain evidence="3">finn</strain>
    </source>
</reference>
<reference evidence="2 3" key="1">
    <citation type="submission" date="2016-08" db="EMBL/GenBank/DDBJ databases">
        <title>Genomes of anaerobic fungi encode conserved fungal cellulosomes for biomass hydrolysis.</title>
        <authorList>
            <consortium name="DOE Joint Genome Institute"/>
            <person name="Haitjema C.H."/>
            <person name="Gilmore S.P."/>
            <person name="Henske J.K."/>
            <person name="Solomon K.V."/>
            <person name="De Groot R."/>
            <person name="Kuo A."/>
            <person name="Mondo S.J."/>
            <person name="Salamov A.A."/>
            <person name="Labutti K."/>
            <person name="Zhao Z."/>
            <person name="Chiniquy J."/>
            <person name="Barry K."/>
            <person name="Brewer H.M."/>
            <person name="Purvine S.O."/>
            <person name="Wright A.T."/>
            <person name="Boxma B."/>
            <person name="Van Alen T."/>
            <person name="Hackstein J.H."/>
            <person name="Baker S.E."/>
            <person name="Grigoriev I.V."/>
            <person name="O'Malley M.A."/>
        </authorList>
    </citation>
    <scope>NUCLEOTIDE SEQUENCE [LARGE SCALE GENOMIC DNA]</scope>
    <source>
        <strain evidence="3">finn</strain>
    </source>
</reference>
<dbReference type="PANTHER" id="PTHR40050">
    <property type="entry name" value="INNER SPORE COAT PROTEIN H"/>
    <property type="match status" value="1"/>
</dbReference>
<sequence length="747" mass="87828">MITKIGNINNDKNKNNTIVNDEHQKQNINIIDNDNNLLNDTSVEERNQIENVSVNIESNLNHNNETFSEENQLIDDKNTEENEVVDSIENENEKIEDNNDEEDDEEDKSKINSTHKKVSKNSIKEFFEKTKDTVIDIYITMPESDYNNMTETAQCVDYRQAQKFSTRNADAHIEFNNEIIYLSQVELSLGGASSRSFQKVSYNIKTLNNDETVYGMKKFKLRGDDRDPTHMVSRLSADFVKSVGLIATSVSYSRLYINDQYMGLYTFQDVVKKNWINNYFEDKDTKNCYKCETIGFNFESFKNSKYPVTCSNINDDYADYTDPFDEFVQRVNESETIEELEEIMDVDVLLKYIAFEWIVLSWDHMLIYGHNFYWYLRPDGKWIPIYFDFDLTWYISNRVNAVNKTLDKQKKEKFPDDDHVFWPNMSIKDWEPGHKIINILIHKDDTRFRSIVQEMVKNYYNPTFLNKKIDHLHDILKEYVIEDLMFIKDLKQKLSFKVISEEVIQDSVIPETKMGKLESINIYNNIEDKLDSLDANSVKKSPLIKRVDGIAGTNLEMKQRGRINLYGLDFEWKYKNYYEVIFGEKYIINPRGSSRSSPLKWTIQKRFDYLCHTFGINVETLELITPRPKRRTWSSTNKYALEAYYDDNNLVRFDYPNLEKEDFRTNYCKYCEIYKENEDNILGKENNEICIIHPVECGLQKGQEKEVEMGPNGYPYCNGCDVVDIKGGVLLGKENDTTCEILTDNCE</sequence>
<dbReference type="AlphaFoldDB" id="A0A1Y1VNA7"/>
<gene>
    <name evidence="2" type="ORF">BCR36DRAFT_51186</name>
</gene>
<protein>
    <recommendedName>
        <fullName evidence="4">Coth-domain-containing protein</fullName>
    </recommendedName>
</protein>
<comment type="caution">
    <text evidence="2">The sequence shown here is derived from an EMBL/GenBank/DDBJ whole genome shotgun (WGS) entry which is preliminary data.</text>
</comment>
<dbReference type="InterPro" id="IPR014867">
    <property type="entry name" value="Spore_coat_CotH_CotH2/3/7"/>
</dbReference>
<accession>A0A1Y1VNA7</accession>
<dbReference type="OrthoDB" id="2136461at2759"/>